<comment type="caution">
    <text evidence="2">The sequence shown here is derived from an EMBL/GenBank/DDBJ whole genome shotgun (WGS) entry which is preliminary data.</text>
</comment>
<protein>
    <submittedName>
        <fullName evidence="2">Alpha/beta fold hydrolase</fullName>
    </submittedName>
</protein>
<organism evidence="2 3">
    <name type="scientific">Blastococcus deserti</name>
    <dbReference type="NCBI Taxonomy" id="2259033"/>
    <lineage>
        <taxon>Bacteria</taxon>
        <taxon>Bacillati</taxon>
        <taxon>Actinomycetota</taxon>
        <taxon>Actinomycetes</taxon>
        <taxon>Geodermatophilales</taxon>
        <taxon>Geodermatophilaceae</taxon>
        <taxon>Blastococcus</taxon>
    </lineage>
</organism>
<dbReference type="RefSeq" id="WP_376879340.1">
    <property type="nucleotide sequence ID" value="NZ_JBHUHP010000023.1"/>
</dbReference>
<dbReference type="PANTHER" id="PTHR43798:SF33">
    <property type="entry name" value="HYDROLASE, PUTATIVE (AFU_ORTHOLOGUE AFUA_2G14860)-RELATED"/>
    <property type="match status" value="1"/>
</dbReference>
<dbReference type="InterPro" id="IPR050266">
    <property type="entry name" value="AB_hydrolase_sf"/>
</dbReference>
<evidence type="ECO:0000313" key="2">
    <source>
        <dbReference type="EMBL" id="MFD2093589.1"/>
    </source>
</evidence>
<keyword evidence="3" id="KW-1185">Reference proteome</keyword>
<dbReference type="Proteomes" id="UP001597402">
    <property type="component" value="Unassembled WGS sequence"/>
</dbReference>
<dbReference type="GO" id="GO:0016787">
    <property type="term" value="F:hydrolase activity"/>
    <property type="evidence" value="ECO:0007669"/>
    <property type="project" value="UniProtKB-KW"/>
</dbReference>
<proteinExistence type="predicted"/>
<dbReference type="EMBL" id="JBHUHP010000023">
    <property type="protein sequence ID" value="MFD2093589.1"/>
    <property type="molecule type" value="Genomic_DNA"/>
</dbReference>
<keyword evidence="2" id="KW-0378">Hydrolase</keyword>
<dbReference type="InterPro" id="IPR000639">
    <property type="entry name" value="Epox_hydrolase-like"/>
</dbReference>
<reference evidence="3" key="1">
    <citation type="journal article" date="2019" name="Int. J. Syst. Evol. Microbiol.">
        <title>The Global Catalogue of Microorganisms (GCM) 10K type strain sequencing project: providing services to taxonomists for standard genome sequencing and annotation.</title>
        <authorList>
            <consortium name="The Broad Institute Genomics Platform"/>
            <consortium name="The Broad Institute Genome Sequencing Center for Infectious Disease"/>
            <person name="Wu L."/>
            <person name="Ma J."/>
        </authorList>
    </citation>
    <scope>NUCLEOTIDE SEQUENCE [LARGE SCALE GENOMIC DNA]</scope>
    <source>
        <strain evidence="3">JCM 3338</strain>
    </source>
</reference>
<evidence type="ECO:0000259" key="1">
    <source>
        <dbReference type="Pfam" id="PF00561"/>
    </source>
</evidence>
<name>A0ABW4XHR1_9ACTN</name>
<dbReference type="PRINTS" id="PR00111">
    <property type="entry name" value="ABHYDROLASE"/>
</dbReference>
<dbReference type="PRINTS" id="PR00412">
    <property type="entry name" value="EPOXHYDRLASE"/>
</dbReference>
<dbReference type="PANTHER" id="PTHR43798">
    <property type="entry name" value="MONOACYLGLYCEROL LIPASE"/>
    <property type="match status" value="1"/>
</dbReference>
<dbReference type="InterPro" id="IPR000073">
    <property type="entry name" value="AB_hydrolase_1"/>
</dbReference>
<sequence>MSDETGHVEVDGVPLSYRIRGHGEPVLLLHAGFVADGMQLLLSAPELEGFRLVAYHRRGYGDSGRVHGPPVTMVRQAEDVAVLLDRLGLRRAHLVGHSFGANVALQVAAAAPDRVGALVLMEPLLGFTLSPEAAAGVTDAAATAMPLFASGDSAGALDAWLLGAFGPGYRDVLDRALPGAWERAVADAPAAFGSEIPSLQGWAFGPPDLARVRAPTLSVVNTGTYWGGFRETHEALLSGVPGAEGAVVPVASHLLQIADPGPVAAVVADFLHRHPLPA</sequence>
<feature type="domain" description="AB hydrolase-1" evidence="1">
    <location>
        <begin position="25"/>
        <end position="129"/>
    </location>
</feature>
<accession>A0ABW4XHR1</accession>
<dbReference type="Gene3D" id="3.40.50.1820">
    <property type="entry name" value="alpha/beta hydrolase"/>
    <property type="match status" value="1"/>
</dbReference>
<gene>
    <name evidence="2" type="ORF">ACFSHS_18670</name>
</gene>
<dbReference type="SUPFAM" id="SSF53474">
    <property type="entry name" value="alpha/beta-Hydrolases"/>
    <property type="match status" value="1"/>
</dbReference>
<dbReference type="InterPro" id="IPR029058">
    <property type="entry name" value="AB_hydrolase_fold"/>
</dbReference>
<dbReference type="Pfam" id="PF00561">
    <property type="entry name" value="Abhydrolase_1"/>
    <property type="match status" value="1"/>
</dbReference>
<evidence type="ECO:0000313" key="3">
    <source>
        <dbReference type="Proteomes" id="UP001597402"/>
    </source>
</evidence>